<evidence type="ECO:0000313" key="3">
    <source>
        <dbReference type="EMBL" id="CAB5228154.1"/>
    </source>
</evidence>
<accession>A0A6J7XE81</accession>
<dbReference type="EMBL" id="LR798383">
    <property type="protein sequence ID" value="CAB5228154.1"/>
    <property type="molecule type" value="Genomic_DNA"/>
</dbReference>
<keyword evidence="1" id="KW-0812">Transmembrane</keyword>
<proteinExistence type="predicted"/>
<protein>
    <submittedName>
        <fullName evidence="3">Uncharacterized protein</fullName>
    </submittedName>
</protein>
<gene>
    <name evidence="2" type="ORF">UFOVP1437_16</name>
    <name evidence="3" type="ORF">UFOVP1531_48</name>
</gene>
<evidence type="ECO:0000313" key="2">
    <source>
        <dbReference type="EMBL" id="CAB4212265.1"/>
    </source>
</evidence>
<feature type="transmembrane region" description="Helical" evidence="1">
    <location>
        <begin position="6"/>
        <end position="22"/>
    </location>
</feature>
<organism evidence="3">
    <name type="scientific">uncultured Caudovirales phage</name>
    <dbReference type="NCBI Taxonomy" id="2100421"/>
    <lineage>
        <taxon>Viruses</taxon>
        <taxon>Duplodnaviria</taxon>
        <taxon>Heunggongvirae</taxon>
        <taxon>Uroviricota</taxon>
        <taxon>Caudoviricetes</taxon>
        <taxon>Peduoviridae</taxon>
        <taxon>Maltschvirus</taxon>
        <taxon>Maltschvirus maltsch</taxon>
    </lineage>
</organism>
<keyword evidence="1" id="KW-1133">Transmembrane helix</keyword>
<dbReference type="EMBL" id="LR797382">
    <property type="protein sequence ID" value="CAB4212265.1"/>
    <property type="molecule type" value="Genomic_DNA"/>
</dbReference>
<keyword evidence="1" id="KW-0472">Membrane</keyword>
<reference evidence="3" key="1">
    <citation type="submission" date="2020-05" db="EMBL/GenBank/DDBJ databases">
        <authorList>
            <person name="Chiriac C."/>
            <person name="Salcher M."/>
            <person name="Ghai R."/>
            <person name="Kavagutti S V."/>
        </authorList>
    </citation>
    <scope>NUCLEOTIDE SEQUENCE</scope>
</reference>
<sequence>METTQILADIVLAIMIFYLGIVEKRLSNMQAKLDKTANREEVNKIVELEIKAVINEQSNLKEDLGRIEGKLDKLLDRLYDNS</sequence>
<name>A0A6J7XE81_9CAUD</name>
<evidence type="ECO:0000256" key="1">
    <source>
        <dbReference type="SAM" id="Phobius"/>
    </source>
</evidence>